<dbReference type="InterPro" id="IPR003743">
    <property type="entry name" value="Zf-RING_7"/>
</dbReference>
<organism evidence="4 5">
    <name type="scientific">Microterricola gilva</name>
    <dbReference type="NCBI Taxonomy" id="393267"/>
    <lineage>
        <taxon>Bacteria</taxon>
        <taxon>Bacillati</taxon>
        <taxon>Actinomycetota</taxon>
        <taxon>Actinomycetes</taxon>
        <taxon>Micrococcales</taxon>
        <taxon>Microbacteriaceae</taxon>
        <taxon>Microterricola</taxon>
    </lineage>
</organism>
<feature type="domain" description="CT398-like coiled coil hairpin" evidence="3">
    <location>
        <begin position="14"/>
        <end position="188"/>
    </location>
</feature>
<evidence type="ECO:0000259" key="3">
    <source>
        <dbReference type="Pfam" id="PF24481"/>
    </source>
</evidence>
<dbReference type="InterPro" id="IPR056003">
    <property type="entry name" value="CT398_CC_hairpin"/>
</dbReference>
<dbReference type="OrthoDB" id="9784388at2"/>
<dbReference type="PANTHER" id="PTHR39082:SF1">
    <property type="entry name" value="SCAVENGER RECEPTOR CLASS A MEMBER 3"/>
    <property type="match status" value="1"/>
</dbReference>
<dbReference type="EMBL" id="SHLC01000001">
    <property type="protein sequence ID" value="RZU65306.1"/>
    <property type="molecule type" value="Genomic_DNA"/>
</dbReference>
<dbReference type="Gene3D" id="1.10.287.1490">
    <property type="match status" value="1"/>
</dbReference>
<accession>A0A4V2GAR9</accession>
<feature type="coiled-coil region" evidence="1">
    <location>
        <begin position="14"/>
        <end position="115"/>
    </location>
</feature>
<evidence type="ECO:0000256" key="1">
    <source>
        <dbReference type="SAM" id="Coils"/>
    </source>
</evidence>
<name>A0A4V2GAR9_9MICO</name>
<keyword evidence="1" id="KW-0175">Coiled coil</keyword>
<protein>
    <submittedName>
        <fullName evidence="4">Uncharacterized protein</fullName>
    </submittedName>
</protein>
<dbReference type="Proteomes" id="UP000291483">
    <property type="component" value="Unassembled WGS sequence"/>
</dbReference>
<evidence type="ECO:0000313" key="5">
    <source>
        <dbReference type="Proteomes" id="UP000291483"/>
    </source>
</evidence>
<dbReference type="RefSeq" id="WP_130505681.1">
    <property type="nucleotide sequence ID" value="NZ_SHLC01000001.1"/>
</dbReference>
<sequence>MKAREAEQKNLLRLQEVDTRLQQLAHQLKNLPQEATLSTLAKTLEEVRRRFAIATGEVDDARTELGRLESDVAVVEARIKRDSERMLQSSSAKDLQALESELASLTKRRGDLEEIELTVMERVEEKEAALAAILAERDGVLDEVSVVEQERDRAAAELVVQQADAERDRSAVAKTVGDDLLALYEKRRVIGGGIGAALLRARTCHGCNMTLTGADLETVRQASWDDVLFCPECDRILIRTDESGIPLN</sequence>
<proteinExistence type="predicted"/>
<dbReference type="AlphaFoldDB" id="A0A4V2GAR9"/>
<evidence type="ECO:0000313" key="4">
    <source>
        <dbReference type="EMBL" id="RZU65306.1"/>
    </source>
</evidence>
<comment type="caution">
    <text evidence="4">The sequence shown here is derived from an EMBL/GenBank/DDBJ whole genome shotgun (WGS) entry which is preliminary data.</text>
</comment>
<dbReference type="Pfam" id="PF02591">
    <property type="entry name" value="Zn_ribbon_9"/>
    <property type="match status" value="1"/>
</dbReference>
<gene>
    <name evidence="4" type="ORF">EV379_1635</name>
</gene>
<keyword evidence="5" id="KW-1185">Reference proteome</keyword>
<dbReference type="PANTHER" id="PTHR39082">
    <property type="entry name" value="PHOSPHOLIPASE C-BETA-2-RELATED"/>
    <property type="match status" value="1"/>
</dbReference>
<dbReference type="Pfam" id="PF24481">
    <property type="entry name" value="CT398_CC"/>
    <property type="match status" value="1"/>
</dbReference>
<reference evidence="4 5" key="1">
    <citation type="submission" date="2019-02" db="EMBL/GenBank/DDBJ databases">
        <title>Sequencing the genomes of 1000 actinobacteria strains.</title>
        <authorList>
            <person name="Klenk H.-P."/>
        </authorList>
    </citation>
    <scope>NUCLEOTIDE SEQUENCE [LARGE SCALE GENOMIC DNA]</scope>
    <source>
        <strain evidence="4 5">DSM 18319</strain>
    </source>
</reference>
<dbReference type="InterPro" id="IPR052376">
    <property type="entry name" value="Oxidative_Scav/Glycosyltrans"/>
</dbReference>
<feature type="domain" description="C4-type zinc ribbon" evidence="2">
    <location>
        <begin position="203"/>
        <end position="237"/>
    </location>
</feature>
<evidence type="ECO:0000259" key="2">
    <source>
        <dbReference type="Pfam" id="PF02591"/>
    </source>
</evidence>